<feature type="transmembrane region" description="Helical" evidence="1">
    <location>
        <begin position="361"/>
        <end position="385"/>
    </location>
</feature>
<evidence type="ECO:0000313" key="3">
    <source>
        <dbReference type="Proteomes" id="UP001201812"/>
    </source>
</evidence>
<proteinExistence type="predicted"/>
<comment type="caution">
    <text evidence="2">The sequence shown here is derived from an EMBL/GenBank/DDBJ whole genome shotgun (WGS) entry which is preliminary data.</text>
</comment>
<feature type="transmembrane region" description="Helical" evidence="1">
    <location>
        <begin position="268"/>
        <end position="288"/>
    </location>
</feature>
<protein>
    <submittedName>
        <fullName evidence="2">Uncharacterized protein</fullName>
    </submittedName>
</protein>
<dbReference type="EMBL" id="JAKKPZ010000006">
    <property type="protein sequence ID" value="KAI1719928.1"/>
    <property type="molecule type" value="Genomic_DNA"/>
</dbReference>
<accession>A0AAD4N5Y9</accession>
<keyword evidence="1" id="KW-0812">Transmembrane</keyword>
<keyword evidence="3" id="KW-1185">Reference proteome</keyword>
<evidence type="ECO:0000256" key="1">
    <source>
        <dbReference type="SAM" id="Phobius"/>
    </source>
</evidence>
<organism evidence="2 3">
    <name type="scientific">Ditylenchus destructor</name>
    <dbReference type="NCBI Taxonomy" id="166010"/>
    <lineage>
        <taxon>Eukaryota</taxon>
        <taxon>Metazoa</taxon>
        <taxon>Ecdysozoa</taxon>
        <taxon>Nematoda</taxon>
        <taxon>Chromadorea</taxon>
        <taxon>Rhabditida</taxon>
        <taxon>Tylenchina</taxon>
        <taxon>Tylenchomorpha</taxon>
        <taxon>Sphaerularioidea</taxon>
        <taxon>Anguinidae</taxon>
        <taxon>Anguininae</taxon>
        <taxon>Ditylenchus</taxon>
    </lineage>
</organism>
<keyword evidence="1" id="KW-1133">Transmembrane helix</keyword>
<dbReference type="Proteomes" id="UP001201812">
    <property type="component" value="Unassembled WGS sequence"/>
</dbReference>
<keyword evidence="1" id="KW-0472">Membrane</keyword>
<gene>
    <name evidence="2" type="ORF">DdX_05289</name>
</gene>
<evidence type="ECO:0000313" key="2">
    <source>
        <dbReference type="EMBL" id="KAI1719928.1"/>
    </source>
</evidence>
<dbReference type="AlphaFoldDB" id="A0AAD4N5Y9"/>
<name>A0AAD4N5Y9_9BILA</name>
<feature type="transmembrane region" description="Helical" evidence="1">
    <location>
        <begin position="219"/>
        <end position="247"/>
    </location>
</feature>
<reference evidence="2" key="1">
    <citation type="submission" date="2022-01" db="EMBL/GenBank/DDBJ databases">
        <title>Genome Sequence Resource for Two Populations of Ditylenchus destructor, the Migratory Endoparasitic Phytonematode.</title>
        <authorList>
            <person name="Zhang H."/>
            <person name="Lin R."/>
            <person name="Xie B."/>
        </authorList>
    </citation>
    <scope>NUCLEOTIDE SEQUENCE</scope>
    <source>
        <strain evidence="2">BazhouSP</strain>
    </source>
</reference>
<feature type="transmembrane region" description="Helical" evidence="1">
    <location>
        <begin position="55"/>
        <end position="81"/>
    </location>
</feature>
<feature type="transmembrane region" description="Helical" evidence="1">
    <location>
        <begin position="102"/>
        <end position="126"/>
    </location>
</feature>
<sequence length="432" mass="48997">MLDWWYELLPRWLQDQWIGLSEIDASQLRDAYAIYKQKKNLLSLEFLDAYLPTQPNLLCALTILGLFSAIILLFFLVVVIAKKLGACGAYQSSSQKSISGSCRFRTICVFTVICWSVMMGVTFILIGCLMDFGSKSIGGSAASLDDGVYEVDKPAFQGIKTQDRHVLIGVDSVIIKDDGTHGHQESFSGVSESHMLQKYNDVRELGYEFKPLDRDSENFLKYFACLLLLIFYIVCLIASALAVIAGLKEQFQTYHLMEHKTTNSDRAGRTLMVVAFIMFALTPLVNFFSAMLLVQTHAHSIICPYEQTTSQNANIEDYINENYNYFESTSLVDFLGDLSKERVDINQGNCDQHAQPMRGVWASFMVLSWISLPAIFFFIQLSKYFMKGNVKRKSKGVDFSTYAQPNGFDAYSIYESKNMSPYTFGTFVYKKY</sequence>